<feature type="region of interest" description="Disordered" evidence="1">
    <location>
        <begin position="1"/>
        <end position="39"/>
    </location>
</feature>
<evidence type="ECO:0000313" key="2">
    <source>
        <dbReference type="EMBL" id="EPX55524.1"/>
    </source>
</evidence>
<keyword evidence="3" id="KW-1185">Reference proteome</keyword>
<accession>S9Q2L1</accession>
<sequence>MGGGVRGGARGQRTQRDDGKQSANGAVLRSDLGGDPRGG</sequence>
<proteinExistence type="predicted"/>
<evidence type="ECO:0000256" key="1">
    <source>
        <dbReference type="SAM" id="MobiDB-lite"/>
    </source>
</evidence>
<dbReference type="Proteomes" id="UP000011682">
    <property type="component" value="Unassembled WGS sequence"/>
</dbReference>
<evidence type="ECO:0000313" key="3">
    <source>
        <dbReference type="Proteomes" id="UP000011682"/>
    </source>
</evidence>
<gene>
    <name evidence="2" type="ORF">D187_009135</name>
</gene>
<dbReference type="EMBL" id="ANAH02000071">
    <property type="protein sequence ID" value="EPX55524.1"/>
    <property type="molecule type" value="Genomic_DNA"/>
</dbReference>
<protein>
    <submittedName>
        <fullName evidence="2">Uncharacterized protein</fullName>
    </submittedName>
</protein>
<reference evidence="2" key="1">
    <citation type="submission" date="2013-05" db="EMBL/GenBank/DDBJ databases">
        <title>Genome assembly of Cystobacter fuscus DSM 2262.</title>
        <authorList>
            <person name="Sharma G."/>
            <person name="Khatri I."/>
            <person name="Kaur C."/>
            <person name="Mayilraj S."/>
            <person name="Subramanian S."/>
        </authorList>
    </citation>
    <scope>NUCLEOTIDE SEQUENCE [LARGE SCALE GENOMIC DNA]</scope>
    <source>
        <strain evidence="2">DSM 2262</strain>
    </source>
</reference>
<feature type="compositionally biased region" description="Gly residues" evidence="1">
    <location>
        <begin position="1"/>
        <end position="10"/>
    </location>
</feature>
<organism evidence="2 3">
    <name type="scientific">Cystobacter fuscus (strain ATCC 25194 / DSM 2262 / NBRC 100088 / M29)</name>
    <dbReference type="NCBI Taxonomy" id="1242864"/>
    <lineage>
        <taxon>Bacteria</taxon>
        <taxon>Pseudomonadati</taxon>
        <taxon>Myxococcota</taxon>
        <taxon>Myxococcia</taxon>
        <taxon>Myxococcales</taxon>
        <taxon>Cystobacterineae</taxon>
        <taxon>Archangiaceae</taxon>
        <taxon>Cystobacter</taxon>
    </lineage>
</organism>
<dbReference type="AlphaFoldDB" id="S9Q2L1"/>
<comment type="caution">
    <text evidence="2">The sequence shown here is derived from an EMBL/GenBank/DDBJ whole genome shotgun (WGS) entry which is preliminary data.</text>
</comment>
<name>S9Q2L1_CYSF2</name>